<dbReference type="Pfam" id="PF01592">
    <property type="entry name" value="NifU_N"/>
    <property type="match status" value="1"/>
</dbReference>
<dbReference type="PANTHER" id="PTHR10093">
    <property type="entry name" value="IRON-SULFUR CLUSTER ASSEMBLY ENZYME NIFU HOMOLOG"/>
    <property type="match status" value="1"/>
</dbReference>
<proteinExistence type="predicted"/>
<dbReference type="GO" id="GO:0005506">
    <property type="term" value="F:iron ion binding"/>
    <property type="evidence" value="ECO:0007669"/>
    <property type="project" value="InterPro"/>
</dbReference>
<dbReference type="SUPFAM" id="SSF82649">
    <property type="entry name" value="SufE/NifU"/>
    <property type="match status" value="1"/>
</dbReference>
<dbReference type="GO" id="GO:0016226">
    <property type="term" value="P:iron-sulfur cluster assembly"/>
    <property type="evidence" value="ECO:0007669"/>
    <property type="project" value="InterPro"/>
</dbReference>
<accession>A0A178MJF9</accession>
<dbReference type="NCBIfam" id="TIGR01994">
    <property type="entry name" value="SUF_scaf_2"/>
    <property type="match status" value="1"/>
</dbReference>
<dbReference type="Proteomes" id="UP000078287">
    <property type="component" value="Unassembled WGS sequence"/>
</dbReference>
<dbReference type="OrthoDB" id="9804157at2"/>
<dbReference type="CDD" id="cd06664">
    <property type="entry name" value="IscU_like"/>
    <property type="match status" value="1"/>
</dbReference>
<dbReference type="RefSeq" id="WP_066783212.1">
    <property type="nucleotide sequence ID" value="NZ_LWQS01000033.1"/>
</dbReference>
<keyword evidence="3" id="KW-1185">Reference proteome</keyword>
<gene>
    <name evidence="2" type="ORF">A6A03_08640</name>
</gene>
<dbReference type="AlphaFoldDB" id="A0A178MJF9"/>
<comment type="caution">
    <text evidence="2">The sequence shown here is derived from an EMBL/GenBank/DDBJ whole genome shotgun (WGS) entry which is preliminary data.</text>
</comment>
<evidence type="ECO:0000259" key="1">
    <source>
        <dbReference type="Pfam" id="PF01592"/>
    </source>
</evidence>
<name>A0A178MJF9_9CHLR</name>
<evidence type="ECO:0000313" key="2">
    <source>
        <dbReference type="EMBL" id="OAN48248.1"/>
    </source>
</evidence>
<organism evidence="2 3">
    <name type="scientific">Chloroflexus islandicus</name>
    <dbReference type="NCBI Taxonomy" id="1707952"/>
    <lineage>
        <taxon>Bacteria</taxon>
        <taxon>Bacillati</taxon>
        <taxon>Chloroflexota</taxon>
        <taxon>Chloroflexia</taxon>
        <taxon>Chloroflexales</taxon>
        <taxon>Chloroflexineae</taxon>
        <taxon>Chloroflexaceae</taxon>
        <taxon>Chloroflexus</taxon>
    </lineage>
</organism>
<sequence>MDDIYREQILEHARHPRNYGHLPAPTVVREERNPLCGDQIRLELAIADDVITDVRFTGRGCAISQASASLLTEAIKGKPVAEAKQFSKDDLLDIIGIPLAHNPTRLKCALLSLKALKAGLYGVGQEDEEI</sequence>
<dbReference type="GO" id="GO:0051536">
    <property type="term" value="F:iron-sulfur cluster binding"/>
    <property type="evidence" value="ECO:0007669"/>
    <property type="project" value="InterPro"/>
</dbReference>
<dbReference type="Gene3D" id="3.90.1010.10">
    <property type="match status" value="1"/>
</dbReference>
<reference evidence="2 3" key="1">
    <citation type="submission" date="2016-04" db="EMBL/GenBank/DDBJ databases">
        <title>Chloroflexus islandicus sp. nov., a thermophilic filamentous anoxygenic phototrophic bacterium from geyser Strokkur (Iceland).</title>
        <authorList>
            <person name="Gaisin V.A."/>
            <person name="Kalashnikov A.M."/>
            <person name="Sukhacheva M.V."/>
            <person name="Grouzdev D.S."/>
            <person name="Ivanov T.M."/>
            <person name="Kuznetsov B."/>
            <person name="Gorlenko V.M."/>
        </authorList>
    </citation>
    <scope>NUCLEOTIDE SEQUENCE [LARGE SCALE GENOMIC DNA]</scope>
    <source>
        <strain evidence="3">isl-2</strain>
    </source>
</reference>
<protein>
    <submittedName>
        <fullName evidence="2">Fe-S cluster protein</fullName>
    </submittedName>
</protein>
<dbReference type="InterPro" id="IPR002871">
    <property type="entry name" value="NIF_FeS_clus_asmbl_NifU_N"/>
</dbReference>
<dbReference type="STRING" id="1707952.A6A03_08640"/>
<evidence type="ECO:0000313" key="3">
    <source>
        <dbReference type="Proteomes" id="UP000078287"/>
    </source>
</evidence>
<dbReference type="EMBL" id="LWQS01000033">
    <property type="protein sequence ID" value="OAN48248.1"/>
    <property type="molecule type" value="Genomic_DNA"/>
</dbReference>
<feature type="domain" description="NIF system FeS cluster assembly NifU N-terminal" evidence="1">
    <location>
        <begin position="5"/>
        <end position="120"/>
    </location>
</feature>